<name>A0A813AKD0_9DINO</name>
<evidence type="ECO:0000313" key="1">
    <source>
        <dbReference type="EMBL" id="CAE7871837.1"/>
    </source>
</evidence>
<dbReference type="AlphaFoldDB" id="A0A813AKD0"/>
<dbReference type="OrthoDB" id="10310396at2759"/>
<reference evidence="1" key="1">
    <citation type="submission" date="2021-02" db="EMBL/GenBank/DDBJ databases">
        <authorList>
            <person name="Dougan E. K."/>
            <person name="Rhodes N."/>
            <person name="Thang M."/>
            <person name="Chan C."/>
        </authorList>
    </citation>
    <scope>NUCLEOTIDE SEQUENCE</scope>
</reference>
<accession>A0A813AKD0</accession>
<dbReference type="Proteomes" id="UP000601435">
    <property type="component" value="Unassembled WGS sequence"/>
</dbReference>
<sequence>MVKRLLRLYDQEGLRLFSWRKLHCLSAMEFALRRGDVPMAVQWARKAHENARLAHGPDHRDTRWCAELMKDPSSHPSFEYRSQELGSLRSRPHAFPGCLHGLVRLTSNEPVELEQYGPIQ</sequence>
<dbReference type="EMBL" id="CAJNJA010060821">
    <property type="protein sequence ID" value="CAE7871837.1"/>
    <property type="molecule type" value="Genomic_DNA"/>
</dbReference>
<comment type="caution">
    <text evidence="1">The sequence shown here is derived from an EMBL/GenBank/DDBJ whole genome shotgun (WGS) entry which is preliminary data.</text>
</comment>
<protein>
    <submittedName>
        <fullName evidence="1">Sam protein</fullName>
    </submittedName>
</protein>
<proteinExistence type="predicted"/>
<gene>
    <name evidence="1" type="primary">sam</name>
    <name evidence="1" type="ORF">SNEC2469_LOCUS28210</name>
</gene>
<organism evidence="1 2">
    <name type="scientific">Symbiodinium necroappetens</name>
    <dbReference type="NCBI Taxonomy" id="1628268"/>
    <lineage>
        <taxon>Eukaryota</taxon>
        <taxon>Sar</taxon>
        <taxon>Alveolata</taxon>
        <taxon>Dinophyceae</taxon>
        <taxon>Suessiales</taxon>
        <taxon>Symbiodiniaceae</taxon>
        <taxon>Symbiodinium</taxon>
    </lineage>
</organism>
<keyword evidence="2" id="KW-1185">Reference proteome</keyword>
<evidence type="ECO:0000313" key="2">
    <source>
        <dbReference type="Proteomes" id="UP000601435"/>
    </source>
</evidence>